<keyword evidence="1" id="KW-0732">Signal</keyword>
<accession>A0AAX4KC03</accession>
<sequence length="154" mass="15858">MLAGVLLTILPILGLASASAVPRAVTGTIHPASNSDLCITASSATAGASVGFEACGSNPSLEAFNVTSSSTWDKVRIALKSNPSLCLDGGSRAQGGDVLTLGTCGANTNGQLISKSTDGFLSFQNAYCFHKKSHSELDIQTCWTMDDPLKFTVS</sequence>
<keyword evidence="3" id="KW-1185">Reference proteome</keyword>
<evidence type="ECO:0008006" key="4">
    <source>
        <dbReference type="Google" id="ProtNLM"/>
    </source>
</evidence>
<proteinExistence type="predicted"/>
<feature type="chain" id="PRO_5043915259" description="Ricin B lectin domain-containing protein" evidence="1">
    <location>
        <begin position="19"/>
        <end position="154"/>
    </location>
</feature>
<dbReference type="PROSITE" id="PS50231">
    <property type="entry name" value="RICIN_B_LECTIN"/>
    <property type="match status" value="1"/>
</dbReference>
<feature type="signal peptide" evidence="1">
    <location>
        <begin position="1"/>
        <end position="18"/>
    </location>
</feature>
<evidence type="ECO:0000256" key="1">
    <source>
        <dbReference type="SAM" id="SignalP"/>
    </source>
</evidence>
<dbReference type="Proteomes" id="UP001358614">
    <property type="component" value="Chromosome 1"/>
</dbReference>
<evidence type="ECO:0000313" key="3">
    <source>
        <dbReference type="Proteomes" id="UP001358614"/>
    </source>
</evidence>
<evidence type="ECO:0000313" key="2">
    <source>
        <dbReference type="EMBL" id="WWD03277.1"/>
    </source>
</evidence>
<dbReference type="Gene3D" id="2.80.10.50">
    <property type="match status" value="1"/>
</dbReference>
<dbReference type="GeneID" id="91100132"/>
<gene>
    <name evidence="2" type="ORF">V865_001328</name>
</gene>
<dbReference type="AlphaFoldDB" id="A0AAX4KC03"/>
<dbReference type="SUPFAM" id="SSF50370">
    <property type="entry name" value="Ricin B-like lectins"/>
    <property type="match status" value="1"/>
</dbReference>
<name>A0AAX4KC03_9TREE</name>
<dbReference type="KEGG" id="ker:91100132"/>
<organism evidence="2 3">
    <name type="scientific">Kwoniella europaea PYCC6329</name>
    <dbReference type="NCBI Taxonomy" id="1423913"/>
    <lineage>
        <taxon>Eukaryota</taxon>
        <taxon>Fungi</taxon>
        <taxon>Dikarya</taxon>
        <taxon>Basidiomycota</taxon>
        <taxon>Agaricomycotina</taxon>
        <taxon>Tremellomycetes</taxon>
        <taxon>Tremellales</taxon>
        <taxon>Cryptococcaceae</taxon>
        <taxon>Kwoniella</taxon>
    </lineage>
</organism>
<dbReference type="RefSeq" id="XP_066081244.1">
    <property type="nucleotide sequence ID" value="XM_066225147.1"/>
</dbReference>
<dbReference type="InterPro" id="IPR035992">
    <property type="entry name" value="Ricin_B-like_lectins"/>
</dbReference>
<dbReference type="EMBL" id="CP144089">
    <property type="protein sequence ID" value="WWD03277.1"/>
    <property type="molecule type" value="Genomic_DNA"/>
</dbReference>
<reference evidence="2 3" key="1">
    <citation type="submission" date="2024-01" db="EMBL/GenBank/DDBJ databases">
        <title>Comparative genomics of Cryptococcus and Kwoniella reveals pathogenesis evolution and contrasting modes of karyotype evolution via chromosome fusion or intercentromeric recombination.</title>
        <authorList>
            <person name="Coelho M.A."/>
            <person name="David-Palma M."/>
            <person name="Shea T."/>
            <person name="Bowers K."/>
            <person name="McGinley-Smith S."/>
            <person name="Mohammad A.W."/>
            <person name="Gnirke A."/>
            <person name="Yurkov A.M."/>
            <person name="Nowrousian M."/>
            <person name="Sun S."/>
            <person name="Cuomo C.A."/>
            <person name="Heitman J."/>
        </authorList>
    </citation>
    <scope>NUCLEOTIDE SEQUENCE [LARGE SCALE GENOMIC DNA]</scope>
    <source>
        <strain evidence="2 3">PYCC6329</strain>
    </source>
</reference>
<protein>
    <recommendedName>
        <fullName evidence="4">Ricin B lectin domain-containing protein</fullName>
    </recommendedName>
</protein>